<dbReference type="Pfam" id="PF07521">
    <property type="entry name" value="RMMBL"/>
    <property type="match status" value="1"/>
</dbReference>
<feature type="domain" description="Metallo-beta-lactamase" evidence="3">
    <location>
        <begin position="20"/>
        <end position="211"/>
    </location>
</feature>
<keyword evidence="2" id="KW-0694">RNA-binding</keyword>
<dbReference type="SUPFAM" id="SSF56281">
    <property type="entry name" value="Metallo-hydrolase/oxidoreductase"/>
    <property type="match status" value="1"/>
</dbReference>
<dbReference type="GeneID" id="36833149"/>
<dbReference type="RefSeq" id="WP_110271299.1">
    <property type="nucleotide sequence ID" value="NZ_CP029289.2"/>
</dbReference>
<evidence type="ECO:0000259" key="3">
    <source>
        <dbReference type="SMART" id="SM00849"/>
    </source>
</evidence>
<dbReference type="InterPro" id="IPR042173">
    <property type="entry name" value="RNase_J_2"/>
</dbReference>
<evidence type="ECO:0000256" key="1">
    <source>
        <dbReference type="ARBA" id="ARBA00022839"/>
    </source>
</evidence>
<dbReference type="AlphaFoldDB" id="A0A2U9IHC9"/>
<dbReference type="SMART" id="SM00849">
    <property type="entry name" value="Lactamase_B"/>
    <property type="match status" value="1"/>
</dbReference>
<dbReference type="EMBL" id="CP029289">
    <property type="protein sequence ID" value="AWR95421.1"/>
    <property type="molecule type" value="Genomic_DNA"/>
</dbReference>
<dbReference type="GO" id="GO:0003723">
    <property type="term" value="F:RNA binding"/>
    <property type="evidence" value="ECO:0007669"/>
    <property type="project" value="UniProtKB-KW"/>
</dbReference>
<keyword evidence="1" id="KW-0269">Exonuclease</keyword>
<evidence type="ECO:0000256" key="2">
    <source>
        <dbReference type="ARBA" id="ARBA00022884"/>
    </source>
</evidence>
<proteinExistence type="predicted"/>
<dbReference type="OrthoDB" id="40950at2157"/>
<dbReference type="KEGG" id="abri:DFR85_13295"/>
<name>A0A2U9IHC9_9CREN</name>
<accession>A0A2U9IHC9</accession>
<dbReference type="Proteomes" id="UP000248044">
    <property type="component" value="Chromosome"/>
</dbReference>
<sequence>MEFNYNNTKINVKQGFNEIGGNFIIIENKDNKVVFDQGIRFSRFKKFYNVNIQPSNALELRKLGIIPQSDEFNKIFISHLHLDHLGVLHLLNVGTSLYVPDKDIFNVFIEPYKESSNWTAYVSPPIGVNVMDIRDNGNEVLPLSVEHSAYPAYSLYYNNGDTRILYSGDFRLSSPLRFLDSDLHNRIHDKTLLEEYGEKGLDTDVLLVEGTNFSSATSPMQPHYFIEQINNIFDSHNNSLIMISVDPIDLEGLASLLLITKMKGKIPVFSGRRLIEMTNLWNSKFQLVDTAYQFEDKSIEFNIIDEEEILNSPQDYVIFTVKGNLINFGRRLSDASKGSVIISISTESKAESGEDENVEDNWYRALGFIIYRLRMSGHYYPYELKNILETIKPKKIIPIHTEATSVMCEYVKKLGYSCASPSYNSE</sequence>
<dbReference type="Gene3D" id="3.40.50.10710">
    <property type="entry name" value="Metallo-hydrolase/oxidoreductase"/>
    <property type="match status" value="1"/>
</dbReference>
<keyword evidence="4" id="KW-0378">Hydrolase</keyword>
<dbReference type="InterPro" id="IPR011108">
    <property type="entry name" value="RMMBL"/>
</dbReference>
<dbReference type="PANTHER" id="PTHR43694">
    <property type="entry name" value="RIBONUCLEASE J"/>
    <property type="match status" value="1"/>
</dbReference>
<protein>
    <submittedName>
        <fullName evidence="4">MBL fold metallo-hydrolase</fullName>
    </submittedName>
</protein>
<evidence type="ECO:0000313" key="5">
    <source>
        <dbReference type="Proteomes" id="UP000248044"/>
    </source>
</evidence>
<dbReference type="PANTHER" id="PTHR43694:SF1">
    <property type="entry name" value="RIBONUCLEASE J"/>
    <property type="match status" value="1"/>
</dbReference>
<organism evidence="4 5">
    <name type="scientific">Acidianus brierleyi</name>
    <dbReference type="NCBI Taxonomy" id="41673"/>
    <lineage>
        <taxon>Archaea</taxon>
        <taxon>Thermoproteota</taxon>
        <taxon>Thermoprotei</taxon>
        <taxon>Sulfolobales</taxon>
        <taxon>Sulfolobaceae</taxon>
        <taxon>Acidianus</taxon>
    </lineage>
</organism>
<evidence type="ECO:0000313" key="4">
    <source>
        <dbReference type="EMBL" id="AWR95421.1"/>
    </source>
</evidence>
<dbReference type="GO" id="GO:0004527">
    <property type="term" value="F:exonuclease activity"/>
    <property type="evidence" value="ECO:0007669"/>
    <property type="project" value="UniProtKB-KW"/>
</dbReference>
<keyword evidence="1" id="KW-0540">Nuclease</keyword>
<reference evidence="4 5" key="1">
    <citation type="submission" date="2018-05" db="EMBL/GenBank/DDBJ databases">
        <title>Complete Genome Sequences of Extremely Thermoacidophilic, Metal-Mobilizing Type-Strain Members of the Archaeal Family Sulfolobaceae: Acidianus brierleyi DSM-1651T, Acidianus sulfidivorans DSM-18786T, Metallosphaera hakonensis DSM-7519T, and Metallosphaera prunae DSM-10039T.</title>
        <authorList>
            <person name="Counts J.A."/>
            <person name="Kelly R.M."/>
        </authorList>
    </citation>
    <scope>NUCLEOTIDE SEQUENCE [LARGE SCALE GENOMIC DNA]</scope>
    <source>
        <strain evidence="4 5">DSM 1651</strain>
    </source>
</reference>
<dbReference type="InterPro" id="IPR001279">
    <property type="entry name" value="Metallo-B-lactamas"/>
</dbReference>
<dbReference type="Gene3D" id="3.60.15.10">
    <property type="entry name" value="Ribonuclease Z/Hydroxyacylglutathione hydrolase-like"/>
    <property type="match status" value="1"/>
</dbReference>
<dbReference type="InterPro" id="IPR036866">
    <property type="entry name" value="RibonucZ/Hydroxyglut_hydro"/>
</dbReference>
<gene>
    <name evidence="4" type="ORF">DFR85_13295</name>
</gene>
<keyword evidence="5" id="KW-1185">Reference proteome</keyword>